<reference evidence="1" key="2">
    <citation type="submission" date="2010-02" db="EMBL/GenBank/DDBJ databases">
        <authorList>
            <person name="Genoscope - CEA"/>
        </authorList>
    </citation>
    <scope>NUCLEOTIDE SEQUENCE</scope>
    <source>
        <strain evidence="1">CFBP2957</strain>
        <plasmid evidence="1">RCFBPv3_mp</plasmid>
    </source>
</reference>
<keyword evidence="1" id="KW-0614">Plasmid</keyword>
<reference evidence="1" key="1">
    <citation type="journal article" date="2010" name="BMC Genomics">
        <title>Genomes of three tomato pathogens within the Ralstonia solanacearum species complex reveal significant evolutionary divergence.</title>
        <authorList>
            <person name="Remenant B."/>
            <person name="Coupat-Goutaland B."/>
            <person name="Guidot A."/>
            <person name="Cellier G."/>
            <person name="Wicker E."/>
            <person name="Allen C."/>
            <person name="Fegan M."/>
            <person name="Pruvost O."/>
            <person name="Elbaz M."/>
            <person name="Calteau A."/>
            <person name="Salvignol G."/>
            <person name="Mornico D."/>
            <person name="Mangenot S."/>
            <person name="Barbe V."/>
            <person name="Medigue C."/>
            <person name="Prior P."/>
        </authorList>
    </citation>
    <scope>NUCLEOTIDE SEQUENCE [LARGE SCALE GENOMIC DNA]</scope>
    <source>
        <strain evidence="1">CFBP2957</strain>
        <plasmid evidence="1">RCFBPv3_mp</plasmid>
    </source>
</reference>
<gene>
    <name evidence="1" type="ORF">RCFBP_mp10355</name>
</gene>
<proteinExistence type="predicted"/>
<dbReference type="EMBL" id="FP885907">
    <property type="protein sequence ID" value="CBJ53143.1"/>
    <property type="molecule type" value="Genomic_DNA"/>
</dbReference>
<organism evidence="1">
    <name type="scientific">Ralstonia solanacearum CFBP2957</name>
    <dbReference type="NCBI Taxonomy" id="859656"/>
    <lineage>
        <taxon>Bacteria</taxon>
        <taxon>Pseudomonadati</taxon>
        <taxon>Pseudomonadota</taxon>
        <taxon>Betaproteobacteria</taxon>
        <taxon>Burkholderiales</taxon>
        <taxon>Burkholderiaceae</taxon>
        <taxon>Ralstonia</taxon>
        <taxon>Ralstonia solanacearum species complex</taxon>
    </lineage>
</organism>
<dbReference type="AlphaFoldDB" id="D8P2K7"/>
<sequence length="72" mass="8174">MNTGRRHLWGPALNHGRRDCQSLSSRWFIIRWPGRYVGASDAALLFVLDSSCACACFVARRRTGNMGSWRDC</sequence>
<protein>
    <submittedName>
        <fullName evidence="1">Uncharacterized protein</fullName>
    </submittedName>
</protein>
<name>D8P2K7_RALSL</name>
<accession>D8P2K7</accession>
<geneLocation type="plasmid" evidence="1">
    <name>RCFBPv3_mp</name>
</geneLocation>
<evidence type="ECO:0000313" key="1">
    <source>
        <dbReference type="EMBL" id="CBJ53143.1"/>
    </source>
</evidence>